<evidence type="ECO:0000256" key="1">
    <source>
        <dbReference type="SAM" id="Phobius"/>
    </source>
</evidence>
<accession>A0A6A6YPT1</accession>
<keyword evidence="3" id="KW-1185">Reference proteome</keyword>
<evidence type="ECO:0000313" key="3">
    <source>
        <dbReference type="Proteomes" id="UP000504636"/>
    </source>
</evidence>
<protein>
    <submittedName>
        <fullName evidence="2 4">Uncharacterized protein</fullName>
    </submittedName>
</protein>
<sequence>MESLANLTKTLEWNIGLALAVIFLPVLIPSWITLGPQKLLRVSKYVRKFPSSYYGAKAFERGTINGYCATVRYGVDILRHGHPYAKSQKVWVHAAHYLSRLDSWCYYLFLVYVLYRIMGLRYGRFKVQGQPGSQQPEYAQGTILSLIMISVYFYFAGAIANPLDGPRVLEEEARSKFRRQWGTK</sequence>
<keyword evidence="1" id="KW-0472">Membrane</keyword>
<dbReference type="OrthoDB" id="10479060at2759"/>
<dbReference type="RefSeq" id="XP_033576841.1">
    <property type="nucleotide sequence ID" value="XM_033725475.1"/>
</dbReference>
<proteinExistence type="predicted"/>
<name>A0A6A6YPT1_9PEZI</name>
<evidence type="ECO:0000313" key="2">
    <source>
        <dbReference type="EMBL" id="KAF2809877.1"/>
    </source>
</evidence>
<dbReference type="AlphaFoldDB" id="A0A6A6YPT1"/>
<gene>
    <name evidence="2 4" type="ORF">BDZ99DRAFT_519975</name>
</gene>
<feature type="transmembrane region" description="Helical" evidence="1">
    <location>
        <begin position="15"/>
        <end position="34"/>
    </location>
</feature>
<feature type="transmembrane region" description="Helical" evidence="1">
    <location>
        <begin position="142"/>
        <end position="160"/>
    </location>
</feature>
<dbReference type="Proteomes" id="UP000504636">
    <property type="component" value="Unplaced"/>
</dbReference>
<reference evidence="4" key="2">
    <citation type="submission" date="2020-04" db="EMBL/GenBank/DDBJ databases">
        <authorList>
            <consortium name="NCBI Genome Project"/>
        </authorList>
    </citation>
    <scope>NUCLEOTIDE SEQUENCE</scope>
    <source>
        <strain evidence="4">CBS 304.34</strain>
    </source>
</reference>
<dbReference type="EMBL" id="MU003700">
    <property type="protein sequence ID" value="KAF2809877.1"/>
    <property type="molecule type" value="Genomic_DNA"/>
</dbReference>
<feature type="transmembrane region" description="Helical" evidence="1">
    <location>
        <begin position="104"/>
        <end position="122"/>
    </location>
</feature>
<keyword evidence="1" id="KW-0812">Transmembrane</keyword>
<organism evidence="2">
    <name type="scientific">Mytilinidion resinicola</name>
    <dbReference type="NCBI Taxonomy" id="574789"/>
    <lineage>
        <taxon>Eukaryota</taxon>
        <taxon>Fungi</taxon>
        <taxon>Dikarya</taxon>
        <taxon>Ascomycota</taxon>
        <taxon>Pezizomycotina</taxon>
        <taxon>Dothideomycetes</taxon>
        <taxon>Pleosporomycetidae</taxon>
        <taxon>Mytilinidiales</taxon>
        <taxon>Mytilinidiaceae</taxon>
        <taxon>Mytilinidion</taxon>
    </lineage>
</organism>
<reference evidence="2 4" key="1">
    <citation type="journal article" date="2020" name="Stud. Mycol.">
        <title>101 Dothideomycetes genomes: a test case for predicting lifestyles and emergence of pathogens.</title>
        <authorList>
            <person name="Haridas S."/>
            <person name="Albert R."/>
            <person name="Binder M."/>
            <person name="Bloem J."/>
            <person name="Labutti K."/>
            <person name="Salamov A."/>
            <person name="Andreopoulos B."/>
            <person name="Baker S."/>
            <person name="Barry K."/>
            <person name="Bills G."/>
            <person name="Bluhm B."/>
            <person name="Cannon C."/>
            <person name="Castanera R."/>
            <person name="Culley D."/>
            <person name="Daum C."/>
            <person name="Ezra D."/>
            <person name="Gonzalez J."/>
            <person name="Henrissat B."/>
            <person name="Kuo A."/>
            <person name="Liang C."/>
            <person name="Lipzen A."/>
            <person name="Lutzoni F."/>
            <person name="Magnuson J."/>
            <person name="Mondo S."/>
            <person name="Nolan M."/>
            <person name="Ohm R."/>
            <person name="Pangilinan J."/>
            <person name="Park H.-J."/>
            <person name="Ramirez L."/>
            <person name="Alfaro M."/>
            <person name="Sun H."/>
            <person name="Tritt A."/>
            <person name="Yoshinaga Y."/>
            <person name="Zwiers L.-H."/>
            <person name="Turgeon B."/>
            <person name="Goodwin S."/>
            <person name="Spatafora J."/>
            <person name="Crous P."/>
            <person name="Grigoriev I."/>
        </authorList>
    </citation>
    <scope>NUCLEOTIDE SEQUENCE</scope>
    <source>
        <strain evidence="2 4">CBS 304.34</strain>
    </source>
</reference>
<keyword evidence="1" id="KW-1133">Transmembrane helix</keyword>
<evidence type="ECO:0000313" key="4">
    <source>
        <dbReference type="RefSeq" id="XP_033576841.1"/>
    </source>
</evidence>
<dbReference type="GeneID" id="54466368"/>
<reference evidence="4" key="3">
    <citation type="submission" date="2025-04" db="UniProtKB">
        <authorList>
            <consortium name="RefSeq"/>
        </authorList>
    </citation>
    <scope>IDENTIFICATION</scope>
    <source>
        <strain evidence="4">CBS 304.34</strain>
    </source>
</reference>